<proteinExistence type="predicted"/>
<dbReference type="Proteomes" id="UP001230649">
    <property type="component" value="Unassembled WGS sequence"/>
</dbReference>
<gene>
    <name evidence="1" type="ORF">QFC20_006273</name>
</gene>
<dbReference type="EMBL" id="JASBWS010000106">
    <property type="protein sequence ID" value="KAJ9097077.1"/>
    <property type="molecule type" value="Genomic_DNA"/>
</dbReference>
<comment type="caution">
    <text evidence="1">The sequence shown here is derived from an EMBL/GenBank/DDBJ whole genome shotgun (WGS) entry which is preliminary data.</text>
</comment>
<keyword evidence="2" id="KW-1185">Reference proteome</keyword>
<name>A0ACC2VDR5_9TREE</name>
<reference evidence="1" key="1">
    <citation type="submission" date="2023-04" db="EMBL/GenBank/DDBJ databases">
        <title>Draft Genome sequencing of Naganishia species isolated from polar environments using Oxford Nanopore Technology.</title>
        <authorList>
            <person name="Leo P."/>
            <person name="Venkateswaran K."/>
        </authorList>
    </citation>
    <scope>NUCLEOTIDE SEQUENCE</scope>
    <source>
        <strain evidence="1">MNA-CCFEE 5262</strain>
    </source>
</reference>
<evidence type="ECO:0000313" key="2">
    <source>
        <dbReference type="Proteomes" id="UP001230649"/>
    </source>
</evidence>
<sequence>MESDLRGLHTDFVQLESQNEEAEKRAVEAEVNVSTYKTKADEMMEQLTTCQSEIAVLRALQERKATILSKSAPMEEAERTILKAYVKACTEESEKATVKAPLSKLRETIPDFRNNNSAYEDITTDTFKKRAKAEKLKQSTERLTKGVAEEGDAERKEAEDRFKVNAAIKSKMESFVEFFKAKRERSKFSDEKYDAFDDHHSHPKIQYIGLKKGKKAYIWPNLVGIYFNLI</sequence>
<accession>A0ACC2VDR5</accession>
<protein>
    <submittedName>
        <fullName evidence="1">Uncharacterized protein</fullName>
    </submittedName>
</protein>
<evidence type="ECO:0000313" key="1">
    <source>
        <dbReference type="EMBL" id="KAJ9097077.1"/>
    </source>
</evidence>
<organism evidence="1 2">
    <name type="scientific">Naganishia adeliensis</name>
    <dbReference type="NCBI Taxonomy" id="92952"/>
    <lineage>
        <taxon>Eukaryota</taxon>
        <taxon>Fungi</taxon>
        <taxon>Dikarya</taxon>
        <taxon>Basidiomycota</taxon>
        <taxon>Agaricomycotina</taxon>
        <taxon>Tremellomycetes</taxon>
        <taxon>Filobasidiales</taxon>
        <taxon>Filobasidiaceae</taxon>
        <taxon>Naganishia</taxon>
    </lineage>
</organism>